<organism evidence="1 2">
    <name type="scientific">Neophaeococcomyces mojaviensis</name>
    <dbReference type="NCBI Taxonomy" id="3383035"/>
    <lineage>
        <taxon>Eukaryota</taxon>
        <taxon>Fungi</taxon>
        <taxon>Dikarya</taxon>
        <taxon>Ascomycota</taxon>
        <taxon>Pezizomycotina</taxon>
        <taxon>Eurotiomycetes</taxon>
        <taxon>Chaetothyriomycetidae</taxon>
        <taxon>Chaetothyriales</taxon>
        <taxon>Chaetothyriales incertae sedis</taxon>
        <taxon>Neophaeococcomyces</taxon>
    </lineage>
</organism>
<evidence type="ECO:0000313" key="2">
    <source>
        <dbReference type="Proteomes" id="UP001172386"/>
    </source>
</evidence>
<dbReference type="Proteomes" id="UP001172386">
    <property type="component" value="Unassembled WGS sequence"/>
</dbReference>
<reference evidence="1" key="1">
    <citation type="submission" date="2022-10" db="EMBL/GenBank/DDBJ databases">
        <title>Culturing micro-colonial fungi from biological soil crusts in the Mojave desert and describing Neophaeococcomyces mojavensis, and introducing the new genera and species Taxawa tesnikishii.</title>
        <authorList>
            <person name="Kurbessoian T."/>
            <person name="Stajich J.E."/>
        </authorList>
    </citation>
    <scope>NUCLEOTIDE SEQUENCE</scope>
    <source>
        <strain evidence="1">JES_112</strain>
    </source>
</reference>
<name>A0ACC2ZRL0_9EURO</name>
<sequence length="474" mass="52299">MALSKRGQEWAKLGPDMLIWQVIQDLWDPKTNPHGYVSLGVAENGLMHEELSDYIHSNIHMPLTGLTYGDGGNGSKKLRQAMAGFLNKKLRPVIQMQPSHICVTNGVTTGIEHLSSILGDQGDVFLLGQPHYGSFLHDICLRTGLEVVKVAFDDTDPLSTEAVSAYEAAINHCHAKNQRVAGIMLCNPHNPLGRCYSRAFIIKLMRLCQQHKIHLVSDEIYALSVFRTSGGPDEHIEPFTSLASIPTDGLIDPSLTHILYGLSKDFGANGIRLGAIISQHNPQLHNALIPVAINSYASSLTEAFATKLFSDDAFTDWYIAENQRRLKASYETVVAWADKHKIEYAKGVNAAFFLWVNLGKIHNSRGAQQLQPKPTHQSEQSFQELVPAPAPGSASSDNSLNQIVNEALLSEKVFLASGTSFGSERPGWFRIVFSQKEENLLEGLRRIERALGLQVSGSKTNGVEWNETNSRVKL</sequence>
<comment type="caution">
    <text evidence="1">The sequence shown here is derived from an EMBL/GenBank/DDBJ whole genome shotgun (WGS) entry which is preliminary data.</text>
</comment>
<protein>
    <submittedName>
        <fullName evidence="1">Uncharacterized protein</fullName>
    </submittedName>
</protein>
<gene>
    <name evidence="1" type="ORF">H2198_010531</name>
</gene>
<evidence type="ECO:0000313" key="1">
    <source>
        <dbReference type="EMBL" id="KAJ9650154.1"/>
    </source>
</evidence>
<keyword evidence="2" id="KW-1185">Reference proteome</keyword>
<dbReference type="EMBL" id="JAPDRQ010000377">
    <property type="protein sequence ID" value="KAJ9650154.1"/>
    <property type="molecule type" value="Genomic_DNA"/>
</dbReference>
<proteinExistence type="predicted"/>
<accession>A0ACC2ZRL0</accession>